<feature type="domain" description="Aldehyde dehydrogenase" evidence="8">
    <location>
        <begin position="6"/>
        <end position="431"/>
    </location>
</feature>
<dbReference type="SUPFAM" id="SSF53720">
    <property type="entry name" value="ALDH-like"/>
    <property type="match status" value="1"/>
</dbReference>
<evidence type="ECO:0000313" key="9">
    <source>
        <dbReference type="EMBL" id="RZO27174.1"/>
    </source>
</evidence>
<name>A0A520N117_9GAMM</name>
<feature type="active site" evidence="5 6">
    <location>
        <position position="210"/>
    </location>
</feature>
<evidence type="ECO:0000256" key="4">
    <source>
        <dbReference type="PIRNR" id="PIRNR036492"/>
    </source>
</evidence>
<dbReference type="InterPro" id="IPR016163">
    <property type="entry name" value="Ald_DH_C"/>
</dbReference>
<dbReference type="PANTHER" id="PTHR43570:SF20">
    <property type="entry name" value="ALDEHYDE DEHYDROGENASE ALDX-RELATED"/>
    <property type="match status" value="1"/>
</dbReference>
<evidence type="ECO:0000259" key="8">
    <source>
        <dbReference type="Pfam" id="PF00171"/>
    </source>
</evidence>
<dbReference type="Pfam" id="PF00171">
    <property type="entry name" value="Aldedh"/>
    <property type="match status" value="1"/>
</dbReference>
<dbReference type="FunFam" id="3.40.309.10:FF:000003">
    <property type="entry name" value="Aldehyde dehydrogenase"/>
    <property type="match status" value="1"/>
</dbReference>
<evidence type="ECO:0000256" key="2">
    <source>
        <dbReference type="ARBA" id="ARBA00023002"/>
    </source>
</evidence>
<dbReference type="PIRSF" id="PIRSF036492">
    <property type="entry name" value="ALDH"/>
    <property type="match status" value="1"/>
</dbReference>
<proteinExistence type="inferred from homology"/>
<dbReference type="CDD" id="cd07133">
    <property type="entry name" value="ALDH_CALDH_CalB"/>
    <property type="match status" value="1"/>
</dbReference>
<evidence type="ECO:0000256" key="3">
    <source>
        <dbReference type="ARBA" id="ARBA00023027"/>
    </source>
</evidence>
<evidence type="ECO:0000256" key="6">
    <source>
        <dbReference type="PROSITE-ProRule" id="PRU10007"/>
    </source>
</evidence>
<comment type="similarity">
    <text evidence="1 4 7">Belongs to the aldehyde dehydrogenase family.</text>
</comment>
<dbReference type="InterPro" id="IPR012394">
    <property type="entry name" value="Aldehyde_DH_NAD(P)"/>
</dbReference>
<protein>
    <recommendedName>
        <fullName evidence="4">Aldehyde dehydrogenase</fullName>
    </recommendedName>
</protein>
<evidence type="ECO:0000313" key="10">
    <source>
        <dbReference type="Proteomes" id="UP000315825"/>
    </source>
</evidence>
<dbReference type="PANTHER" id="PTHR43570">
    <property type="entry name" value="ALDEHYDE DEHYDROGENASE"/>
    <property type="match status" value="1"/>
</dbReference>
<accession>A0A520N117</accession>
<dbReference type="InterPro" id="IPR015590">
    <property type="entry name" value="Aldehyde_DH_dom"/>
</dbReference>
<feature type="active site" evidence="5">
    <location>
        <position position="244"/>
    </location>
</feature>
<dbReference type="InterPro" id="IPR016162">
    <property type="entry name" value="Ald_DH_N"/>
</dbReference>
<dbReference type="Gene3D" id="3.40.605.10">
    <property type="entry name" value="Aldehyde Dehydrogenase, Chain A, domain 1"/>
    <property type="match status" value="1"/>
</dbReference>
<evidence type="ECO:0000256" key="5">
    <source>
        <dbReference type="PIRSR" id="PIRSR036492-1"/>
    </source>
</evidence>
<dbReference type="Gene3D" id="3.40.309.10">
    <property type="entry name" value="Aldehyde Dehydrogenase, Chain A, domain 2"/>
    <property type="match status" value="1"/>
</dbReference>
<keyword evidence="2 4" id="KW-0560">Oxidoreductase</keyword>
<evidence type="ECO:0000256" key="1">
    <source>
        <dbReference type="ARBA" id="ARBA00009986"/>
    </source>
</evidence>
<dbReference type="InterPro" id="IPR029510">
    <property type="entry name" value="Ald_DH_CS_GLU"/>
</dbReference>
<sequence length="464" mass="52195">MREILEIQRKAFLEEGEPSLNQRIDRLKRCIALIETHDEKIINALNNDFKNRSKGEILTSEISQSVRNLNFTIKKLKKWMKPQSRPSSFMANMLGSKSILKPSPLGTVGVIAPWNFPVGMVFYPAASIFAAGNRIMAKPSELTPNTADVIKEGVEKYFDESEFSVTLGGPEVGAEFSALPFDHLLYTGSGRVGKKILAAAANNLVPTTLELGGKSPTIISDGMDLNLIAKRIMFVKTLNAGQICLSPDYIFIKRGLENDLINGLKETFNDFFTEKNQDDYTSMVNENHFKRMDQYIQDAKEKGAVVTDLAPIDNPENNIMSTKVLLNVNDEMLVMQEEIFGPLLPVMVYDDLSEVVNYVNDHDHPLGLYFFGDDKKEQEFIINNTRSGGVTINDVMFHLMQSELPFGGVGPSGNGHYHGYEGFLNFSNLRSIYYQTKIDTIFNMLRPPRKKSFEMLSKIMKKLS</sequence>
<dbReference type="GO" id="GO:0005737">
    <property type="term" value="C:cytoplasm"/>
    <property type="evidence" value="ECO:0007669"/>
    <property type="project" value="TreeGrafter"/>
</dbReference>
<comment type="caution">
    <text evidence="9">The sequence shown here is derived from an EMBL/GenBank/DDBJ whole genome shotgun (WGS) entry which is preliminary data.</text>
</comment>
<dbReference type="PROSITE" id="PS00687">
    <property type="entry name" value="ALDEHYDE_DEHYDR_GLU"/>
    <property type="match status" value="1"/>
</dbReference>
<evidence type="ECO:0000256" key="7">
    <source>
        <dbReference type="RuleBase" id="RU003345"/>
    </source>
</evidence>
<keyword evidence="3" id="KW-0520">NAD</keyword>
<dbReference type="AlphaFoldDB" id="A0A520N117"/>
<reference evidence="9 10" key="1">
    <citation type="submission" date="2019-02" db="EMBL/GenBank/DDBJ databases">
        <title>Prokaryotic population dynamics and viral predation in marine succession experiment using metagenomics: the confinement effect.</title>
        <authorList>
            <person name="Haro-Moreno J.M."/>
            <person name="Rodriguez-Valera F."/>
            <person name="Lopez-Perez M."/>
        </authorList>
    </citation>
    <scope>NUCLEOTIDE SEQUENCE [LARGE SCALE GENOMIC DNA]</scope>
    <source>
        <strain evidence="9">MED-G159</strain>
    </source>
</reference>
<dbReference type="InterPro" id="IPR016161">
    <property type="entry name" value="Ald_DH/histidinol_DH"/>
</dbReference>
<dbReference type="Proteomes" id="UP000315825">
    <property type="component" value="Unassembled WGS sequence"/>
</dbReference>
<dbReference type="GO" id="GO:0006081">
    <property type="term" value="P:aldehyde metabolic process"/>
    <property type="evidence" value="ECO:0007669"/>
    <property type="project" value="InterPro"/>
</dbReference>
<dbReference type="EMBL" id="SHBE01000001">
    <property type="protein sequence ID" value="RZO27174.1"/>
    <property type="molecule type" value="Genomic_DNA"/>
</dbReference>
<gene>
    <name evidence="9" type="ORF">EVA92_00075</name>
</gene>
<dbReference type="GO" id="GO:0004029">
    <property type="term" value="F:aldehyde dehydrogenase (NAD+) activity"/>
    <property type="evidence" value="ECO:0007669"/>
    <property type="project" value="TreeGrafter"/>
</dbReference>
<organism evidence="9 10">
    <name type="scientific">SAR86 cluster bacterium</name>
    <dbReference type="NCBI Taxonomy" id="2030880"/>
    <lineage>
        <taxon>Bacteria</taxon>
        <taxon>Pseudomonadati</taxon>
        <taxon>Pseudomonadota</taxon>
        <taxon>Gammaproteobacteria</taxon>
        <taxon>SAR86 cluster</taxon>
    </lineage>
</organism>